<evidence type="ECO:0000313" key="2">
    <source>
        <dbReference type="Proteomes" id="UP000289738"/>
    </source>
</evidence>
<dbReference type="AlphaFoldDB" id="A0A444XZN0"/>
<accession>A0A444XZN0</accession>
<proteinExistence type="predicted"/>
<organism evidence="1 2">
    <name type="scientific">Arachis hypogaea</name>
    <name type="common">Peanut</name>
    <dbReference type="NCBI Taxonomy" id="3818"/>
    <lineage>
        <taxon>Eukaryota</taxon>
        <taxon>Viridiplantae</taxon>
        <taxon>Streptophyta</taxon>
        <taxon>Embryophyta</taxon>
        <taxon>Tracheophyta</taxon>
        <taxon>Spermatophyta</taxon>
        <taxon>Magnoliopsida</taxon>
        <taxon>eudicotyledons</taxon>
        <taxon>Gunneridae</taxon>
        <taxon>Pentapetalae</taxon>
        <taxon>rosids</taxon>
        <taxon>fabids</taxon>
        <taxon>Fabales</taxon>
        <taxon>Fabaceae</taxon>
        <taxon>Papilionoideae</taxon>
        <taxon>50 kb inversion clade</taxon>
        <taxon>dalbergioids sensu lato</taxon>
        <taxon>Dalbergieae</taxon>
        <taxon>Pterocarpus clade</taxon>
        <taxon>Arachis</taxon>
    </lineage>
</organism>
<protein>
    <recommendedName>
        <fullName evidence="3">Aminotransferase-like plant mobile domain-containing protein</fullName>
    </recommendedName>
</protein>
<dbReference type="GO" id="GO:0010073">
    <property type="term" value="P:meristem maintenance"/>
    <property type="evidence" value="ECO:0007669"/>
    <property type="project" value="InterPro"/>
</dbReference>
<dbReference type="PANTHER" id="PTHR46033:SF8">
    <property type="entry name" value="PROTEIN MAINTENANCE OF MERISTEMS-LIKE"/>
    <property type="match status" value="1"/>
</dbReference>
<sequence>MKDDPNSIYQLDGVTHITNSINEKFIIMQPTRCITRGQHGCIDKFIANCTWIQDTFSELPQEVDEDTVRRYVRAYIMMLLSTQFFGDKSGTSLHIRWLPYIARLEDTGRYIWGTSLLHGYIDASAVWLTETLLSWLLLQSWIFWHFLNFRRDGFDVFHWPLASRCSGYQSTLSEKGPRVAH</sequence>
<dbReference type="Proteomes" id="UP000289738">
    <property type="component" value="Chromosome B08"/>
</dbReference>
<reference evidence="1 2" key="1">
    <citation type="submission" date="2019-01" db="EMBL/GenBank/DDBJ databases">
        <title>Sequencing of cultivated peanut Arachis hypogaea provides insights into genome evolution and oil improvement.</title>
        <authorList>
            <person name="Chen X."/>
        </authorList>
    </citation>
    <scope>NUCLEOTIDE SEQUENCE [LARGE SCALE GENOMIC DNA]</scope>
    <source>
        <strain evidence="2">cv. Fuhuasheng</strain>
        <tissue evidence="1">Leaves</tissue>
    </source>
</reference>
<dbReference type="InterPro" id="IPR044824">
    <property type="entry name" value="MAIN-like"/>
</dbReference>
<comment type="caution">
    <text evidence="1">The sequence shown here is derived from an EMBL/GenBank/DDBJ whole genome shotgun (WGS) entry which is preliminary data.</text>
</comment>
<keyword evidence="2" id="KW-1185">Reference proteome</keyword>
<name>A0A444XZN0_ARAHY</name>
<gene>
    <name evidence="1" type="ORF">Ahy_B08g090145</name>
</gene>
<dbReference type="EMBL" id="SDMP01000018">
    <property type="protein sequence ID" value="RYQ95117.1"/>
    <property type="molecule type" value="Genomic_DNA"/>
</dbReference>
<evidence type="ECO:0008006" key="3">
    <source>
        <dbReference type="Google" id="ProtNLM"/>
    </source>
</evidence>
<dbReference type="PANTHER" id="PTHR46033">
    <property type="entry name" value="PROTEIN MAIN-LIKE 2"/>
    <property type="match status" value="1"/>
</dbReference>
<evidence type="ECO:0000313" key="1">
    <source>
        <dbReference type="EMBL" id="RYQ95117.1"/>
    </source>
</evidence>